<protein>
    <submittedName>
        <fullName evidence="3">Uncharacterized protein</fullName>
    </submittedName>
</protein>
<dbReference type="EMBL" id="JBHUIV010000010">
    <property type="protein sequence ID" value="MFD2201193.1"/>
    <property type="molecule type" value="Genomic_DNA"/>
</dbReference>
<reference evidence="4" key="1">
    <citation type="journal article" date="2019" name="Int. J. Syst. Evol. Microbiol.">
        <title>The Global Catalogue of Microorganisms (GCM) 10K type strain sequencing project: providing services to taxonomists for standard genome sequencing and annotation.</title>
        <authorList>
            <consortium name="The Broad Institute Genomics Platform"/>
            <consortium name="The Broad Institute Genome Sequencing Center for Infectious Disease"/>
            <person name="Wu L."/>
            <person name="Ma J."/>
        </authorList>
    </citation>
    <scope>NUCLEOTIDE SEQUENCE [LARGE SCALE GENOMIC DNA]</scope>
    <source>
        <strain evidence="4">KCTC 19812</strain>
    </source>
</reference>
<organism evidence="3 4">
    <name type="scientific">Shivajiella indica</name>
    <dbReference type="NCBI Taxonomy" id="872115"/>
    <lineage>
        <taxon>Bacteria</taxon>
        <taxon>Pseudomonadati</taxon>
        <taxon>Bacteroidota</taxon>
        <taxon>Cytophagia</taxon>
        <taxon>Cytophagales</taxon>
        <taxon>Cyclobacteriaceae</taxon>
        <taxon>Shivajiella</taxon>
    </lineage>
</organism>
<feature type="region of interest" description="Disordered" evidence="1">
    <location>
        <begin position="29"/>
        <end position="49"/>
    </location>
</feature>
<name>A0ABW5B4Y1_9BACT</name>
<feature type="compositionally biased region" description="Basic and acidic residues" evidence="1">
    <location>
        <begin position="29"/>
        <end position="40"/>
    </location>
</feature>
<accession>A0ABW5B4Y1</accession>
<keyword evidence="4" id="KW-1185">Reference proteome</keyword>
<gene>
    <name evidence="3" type="ORF">ACFSKV_06430</name>
</gene>
<feature type="transmembrane region" description="Helical" evidence="2">
    <location>
        <begin position="7"/>
        <end position="24"/>
    </location>
</feature>
<keyword evidence="2" id="KW-0472">Membrane</keyword>
<evidence type="ECO:0000313" key="4">
    <source>
        <dbReference type="Proteomes" id="UP001597414"/>
    </source>
</evidence>
<dbReference type="RefSeq" id="WP_380801103.1">
    <property type="nucleotide sequence ID" value="NZ_JBHUIV010000010.1"/>
</dbReference>
<keyword evidence="2" id="KW-1133">Transmembrane helix</keyword>
<comment type="caution">
    <text evidence="3">The sequence shown here is derived from an EMBL/GenBank/DDBJ whole genome shotgun (WGS) entry which is preliminary data.</text>
</comment>
<sequence>MKSKRPYLLLLAMAIIYNLWLWKANPEEKSSLPVQKKELQKSQSQTIKQ</sequence>
<evidence type="ECO:0000313" key="3">
    <source>
        <dbReference type="EMBL" id="MFD2201193.1"/>
    </source>
</evidence>
<dbReference type="Proteomes" id="UP001597414">
    <property type="component" value="Unassembled WGS sequence"/>
</dbReference>
<proteinExistence type="predicted"/>
<evidence type="ECO:0000256" key="1">
    <source>
        <dbReference type="SAM" id="MobiDB-lite"/>
    </source>
</evidence>
<keyword evidence="2" id="KW-0812">Transmembrane</keyword>
<evidence type="ECO:0000256" key="2">
    <source>
        <dbReference type="SAM" id="Phobius"/>
    </source>
</evidence>